<dbReference type="InterPro" id="IPR013783">
    <property type="entry name" value="Ig-like_fold"/>
</dbReference>
<dbReference type="GO" id="GO:0019814">
    <property type="term" value="C:immunoglobulin complex"/>
    <property type="evidence" value="ECO:0007669"/>
    <property type="project" value="UniProtKB-KW"/>
</dbReference>
<evidence type="ECO:0000313" key="7">
    <source>
        <dbReference type="Proteomes" id="UP000694404"/>
    </source>
</evidence>
<dbReference type="AlphaFoldDB" id="A0A8C0GBC1"/>
<keyword evidence="7" id="KW-1185">Reference proteome</keyword>
<reference evidence="6" key="2">
    <citation type="submission" date="2025-09" db="UniProtKB">
        <authorList>
            <consortium name="Ensembl"/>
        </authorList>
    </citation>
    <scope>IDENTIFICATION</scope>
</reference>
<evidence type="ECO:0000256" key="4">
    <source>
        <dbReference type="SAM" id="SignalP"/>
    </source>
</evidence>
<dbReference type="Pfam" id="PF07686">
    <property type="entry name" value="V-set"/>
    <property type="match status" value="1"/>
</dbReference>
<dbReference type="GeneTree" id="ENSGT01050000244936"/>
<feature type="domain" description="Ig-like" evidence="5">
    <location>
        <begin position="34"/>
        <end position="132"/>
    </location>
</feature>
<reference evidence="6" key="1">
    <citation type="submission" date="2025-08" db="UniProtKB">
        <authorList>
            <consortium name="Ensembl"/>
        </authorList>
    </citation>
    <scope>IDENTIFICATION</scope>
</reference>
<dbReference type="InterPro" id="IPR050199">
    <property type="entry name" value="IgHV"/>
</dbReference>
<protein>
    <recommendedName>
        <fullName evidence="5">Ig-like domain-containing protein</fullName>
    </recommendedName>
</protein>
<evidence type="ECO:0000256" key="1">
    <source>
        <dbReference type="ARBA" id="ARBA00022859"/>
    </source>
</evidence>
<evidence type="ECO:0000256" key="2">
    <source>
        <dbReference type="ARBA" id="ARBA00023130"/>
    </source>
</evidence>
<keyword evidence="1" id="KW-0391">Immunity</keyword>
<evidence type="ECO:0000259" key="5">
    <source>
        <dbReference type="PROSITE" id="PS50835"/>
    </source>
</evidence>
<sequence>MKYWLSFISILFTFKGVQTRGEFVASGGEIKMLGDSLQISCKTSGFSFDKYGMNWVRHAPGMGLERVATISTAGNPTYYSKSVKGRFTISRDNSRSLLYLHMTELRPEDAYYCMLDTMCTGKSQRKLAQTISSALTIVTGYLFPSTFFPDSGSWDSFPYGFLKQEGKDWGLCHIGCDLCSTSVSLDTQ</sequence>
<feature type="chain" id="PRO_5034216377" description="Ig-like domain-containing protein" evidence="4">
    <location>
        <begin position="20"/>
        <end position="188"/>
    </location>
</feature>
<accession>A0A8C0GBC1</accession>
<dbReference type="GO" id="GO:0002250">
    <property type="term" value="P:adaptive immune response"/>
    <property type="evidence" value="ECO:0007669"/>
    <property type="project" value="UniProtKB-KW"/>
</dbReference>
<dbReference type="PROSITE" id="PS50835">
    <property type="entry name" value="IG_LIKE"/>
    <property type="match status" value="1"/>
</dbReference>
<proteinExistence type="predicted"/>
<name>A0A8C0GBC1_CHEAB</name>
<keyword evidence="3" id="KW-1280">Immunoglobulin</keyword>
<keyword evidence="2" id="KW-1064">Adaptive immunity</keyword>
<dbReference type="InterPro" id="IPR007110">
    <property type="entry name" value="Ig-like_dom"/>
</dbReference>
<dbReference type="InterPro" id="IPR036179">
    <property type="entry name" value="Ig-like_dom_sf"/>
</dbReference>
<keyword evidence="4" id="KW-0732">Signal</keyword>
<dbReference type="Gene3D" id="2.60.40.10">
    <property type="entry name" value="Immunoglobulins"/>
    <property type="match status" value="1"/>
</dbReference>
<organism evidence="6 7">
    <name type="scientific">Chelonoidis abingdonii</name>
    <name type="common">Abingdon island giant tortoise</name>
    <name type="synonym">Testudo abingdonii</name>
    <dbReference type="NCBI Taxonomy" id="106734"/>
    <lineage>
        <taxon>Eukaryota</taxon>
        <taxon>Metazoa</taxon>
        <taxon>Chordata</taxon>
        <taxon>Craniata</taxon>
        <taxon>Vertebrata</taxon>
        <taxon>Euteleostomi</taxon>
        <taxon>Archelosauria</taxon>
        <taxon>Testudinata</taxon>
        <taxon>Testudines</taxon>
        <taxon>Cryptodira</taxon>
        <taxon>Durocryptodira</taxon>
        <taxon>Testudinoidea</taxon>
        <taxon>Testudinidae</taxon>
        <taxon>Chelonoidis</taxon>
    </lineage>
</organism>
<evidence type="ECO:0000256" key="3">
    <source>
        <dbReference type="ARBA" id="ARBA00043265"/>
    </source>
</evidence>
<dbReference type="InterPro" id="IPR013106">
    <property type="entry name" value="Ig_V-set"/>
</dbReference>
<dbReference type="Proteomes" id="UP000694404">
    <property type="component" value="Unplaced"/>
</dbReference>
<dbReference type="SMART" id="SM00406">
    <property type="entry name" value="IGv"/>
    <property type="match status" value="1"/>
</dbReference>
<dbReference type="GO" id="GO:0005576">
    <property type="term" value="C:extracellular region"/>
    <property type="evidence" value="ECO:0007669"/>
    <property type="project" value="UniProtKB-ARBA"/>
</dbReference>
<evidence type="ECO:0000313" key="6">
    <source>
        <dbReference type="Ensembl" id="ENSCABP00000004752.1"/>
    </source>
</evidence>
<feature type="signal peptide" evidence="4">
    <location>
        <begin position="1"/>
        <end position="19"/>
    </location>
</feature>
<dbReference type="Ensembl" id="ENSCABT00000005167.1">
    <property type="protein sequence ID" value="ENSCABP00000004752.1"/>
    <property type="gene ID" value="ENSCABG00000003597.1"/>
</dbReference>
<dbReference type="PANTHER" id="PTHR23266">
    <property type="entry name" value="IMMUNOGLOBULIN HEAVY CHAIN"/>
    <property type="match status" value="1"/>
</dbReference>
<dbReference type="SUPFAM" id="SSF48726">
    <property type="entry name" value="Immunoglobulin"/>
    <property type="match status" value="1"/>
</dbReference>